<dbReference type="EMBL" id="CM056743">
    <property type="protein sequence ID" value="KAJ8673808.1"/>
    <property type="molecule type" value="Genomic_DNA"/>
</dbReference>
<keyword evidence="2" id="KW-1185">Reference proteome</keyword>
<reference evidence="1" key="1">
    <citation type="submission" date="2023-04" db="EMBL/GenBank/DDBJ databases">
        <title>A chromosome-level genome assembly of the parasitoid wasp Eretmocerus hayati.</title>
        <authorList>
            <person name="Zhong Y."/>
            <person name="Liu S."/>
            <person name="Liu Y."/>
        </authorList>
    </citation>
    <scope>NUCLEOTIDE SEQUENCE</scope>
    <source>
        <strain evidence="1">ZJU_SS_LIU_2023</strain>
    </source>
</reference>
<organism evidence="1 2">
    <name type="scientific">Eretmocerus hayati</name>
    <dbReference type="NCBI Taxonomy" id="131215"/>
    <lineage>
        <taxon>Eukaryota</taxon>
        <taxon>Metazoa</taxon>
        <taxon>Ecdysozoa</taxon>
        <taxon>Arthropoda</taxon>
        <taxon>Hexapoda</taxon>
        <taxon>Insecta</taxon>
        <taxon>Pterygota</taxon>
        <taxon>Neoptera</taxon>
        <taxon>Endopterygota</taxon>
        <taxon>Hymenoptera</taxon>
        <taxon>Apocrita</taxon>
        <taxon>Proctotrupomorpha</taxon>
        <taxon>Chalcidoidea</taxon>
        <taxon>Aphelinidae</taxon>
        <taxon>Aphelininae</taxon>
        <taxon>Eretmocerus</taxon>
    </lineage>
</organism>
<name>A0ACC2NRH1_9HYME</name>
<protein>
    <submittedName>
        <fullName evidence="1">Uncharacterized protein</fullName>
    </submittedName>
</protein>
<evidence type="ECO:0000313" key="1">
    <source>
        <dbReference type="EMBL" id="KAJ8673808.1"/>
    </source>
</evidence>
<evidence type="ECO:0000313" key="2">
    <source>
        <dbReference type="Proteomes" id="UP001239111"/>
    </source>
</evidence>
<comment type="caution">
    <text evidence="1">The sequence shown here is derived from an EMBL/GenBank/DDBJ whole genome shotgun (WGS) entry which is preliminary data.</text>
</comment>
<sequence length="568" mass="65697">MWLTHLVALIISISTSFAVPLPKNSNEWTNNVIYQVYPRSFKDSNGDGIGDIPGITSKLEHLIDAGADTLYLSPIYPSPMKDFGYDVTNHTSIASEYGTMDDFDNLVIKAKKLGLKIILDFIPNHTSDEHEWFLKSIDRIKPYDDYYVWVDAKRGPNGERLPPTNWLSHPHGSAWEWNEKRQQYFYHEFIRSQPDLNYRNPKVKEEMDKILTFWMERGVDGFRVDAPNHLYEDEELRDEPKLDVDFPEDDRRTLEHIYCRDLNENYEVIRSWRYLLDKYAHEHETSQKYLILETWGRESHVLGYYNVGADPFNFRLLFDVTNTSTAEETKEIISAWLNAIPEGEVTNWIAGNHDNHRIASRYGKNGERADQMTMITMILPGIAMVYYGEEIGMRDRPMSWEETKDPYGCDAGKERYHLVYRDAERTPFQWDGNISAGFSDSSVTWLPVHENHKTLNLASQKEAEVSHFKVFQDLTSLKRSSEILKHGSTEILASENVLAIVRRLVDLEPITLLINFNDSDVEIDAKSWLNIPEKVQIYTASVSSGLKKGEEFHTSKLRLPGAASVILR</sequence>
<gene>
    <name evidence="1" type="ORF">QAD02_005070</name>
</gene>
<dbReference type="Proteomes" id="UP001239111">
    <property type="component" value="Chromosome 3"/>
</dbReference>
<accession>A0ACC2NRH1</accession>
<proteinExistence type="predicted"/>